<dbReference type="SMART" id="SM01343">
    <property type="entry name" value="FATC"/>
    <property type="match status" value="1"/>
</dbReference>
<dbReference type="AlphaFoldDB" id="A0A4S4L369"/>
<gene>
    <name evidence="2" type="ORF">EW146_g9799</name>
</gene>
<dbReference type="GO" id="GO:0016242">
    <property type="term" value="P:negative regulation of macroautophagy"/>
    <property type="evidence" value="ECO:0007669"/>
    <property type="project" value="TreeGrafter"/>
</dbReference>
<dbReference type="InterPro" id="IPR003152">
    <property type="entry name" value="FATC_dom"/>
</dbReference>
<dbReference type="GO" id="GO:0004674">
    <property type="term" value="F:protein serine/threonine kinase activity"/>
    <property type="evidence" value="ECO:0007669"/>
    <property type="project" value="TreeGrafter"/>
</dbReference>
<dbReference type="Pfam" id="PF02260">
    <property type="entry name" value="FATC"/>
    <property type="match status" value="1"/>
</dbReference>
<feature type="non-terminal residue" evidence="2">
    <location>
        <position position="1"/>
    </location>
</feature>
<reference evidence="2 3" key="1">
    <citation type="submission" date="2019-02" db="EMBL/GenBank/DDBJ databases">
        <title>Genome sequencing of the rare red list fungi Bondarzewia mesenterica.</title>
        <authorList>
            <person name="Buettner E."/>
            <person name="Kellner H."/>
        </authorList>
    </citation>
    <scope>NUCLEOTIDE SEQUENCE [LARGE SCALE GENOMIC DNA]</scope>
    <source>
        <strain evidence="2 3">DSM 108281</strain>
    </source>
</reference>
<evidence type="ECO:0000259" key="1">
    <source>
        <dbReference type="PROSITE" id="PS51190"/>
    </source>
</evidence>
<dbReference type="PANTHER" id="PTHR11139">
    <property type="entry name" value="ATAXIA TELANGIECTASIA MUTATED ATM -RELATED"/>
    <property type="match status" value="1"/>
</dbReference>
<name>A0A4S4L369_9AGAM</name>
<keyword evidence="3" id="KW-1185">Reference proteome</keyword>
<dbReference type="OrthoDB" id="3243457at2759"/>
<dbReference type="InterPro" id="IPR050517">
    <property type="entry name" value="DDR_Repair_Kinase"/>
</dbReference>
<organism evidence="2 3">
    <name type="scientific">Bondarzewia mesenterica</name>
    <dbReference type="NCBI Taxonomy" id="1095465"/>
    <lineage>
        <taxon>Eukaryota</taxon>
        <taxon>Fungi</taxon>
        <taxon>Dikarya</taxon>
        <taxon>Basidiomycota</taxon>
        <taxon>Agaricomycotina</taxon>
        <taxon>Agaricomycetes</taxon>
        <taxon>Russulales</taxon>
        <taxon>Bondarzewiaceae</taxon>
        <taxon>Bondarzewia</taxon>
    </lineage>
</organism>
<dbReference type="Proteomes" id="UP000310158">
    <property type="component" value="Unassembled WGS sequence"/>
</dbReference>
<accession>A0A4S4L369</accession>
<proteinExistence type="predicted"/>
<dbReference type="PANTHER" id="PTHR11139:SF9">
    <property type="entry name" value="SERINE_THREONINE-PROTEIN KINASE MTOR"/>
    <property type="match status" value="1"/>
</dbReference>
<dbReference type="GO" id="GO:0038202">
    <property type="term" value="P:TORC1 signaling"/>
    <property type="evidence" value="ECO:0007669"/>
    <property type="project" value="TreeGrafter"/>
</dbReference>
<dbReference type="EMBL" id="SGPL01000959">
    <property type="protein sequence ID" value="THH05812.1"/>
    <property type="molecule type" value="Genomic_DNA"/>
</dbReference>
<dbReference type="GO" id="GO:0005737">
    <property type="term" value="C:cytoplasm"/>
    <property type="evidence" value="ECO:0007669"/>
    <property type="project" value="TreeGrafter"/>
</dbReference>
<dbReference type="GO" id="GO:0005634">
    <property type="term" value="C:nucleus"/>
    <property type="evidence" value="ECO:0007669"/>
    <property type="project" value="TreeGrafter"/>
</dbReference>
<dbReference type="GO" id="GO:0031931">
    <property type="term" value="C:TORC1 complex"/>
    <property type="evidence" value="ECO:0007669"/>
    <property type="project" value="TreeGrafter"/>
</dbReference>
<protein>
    <recommendedName>
        <fullName evidence="1">FATC domain-containing protein</fullName>
    </recommendedName>
</protein>
<evidence type="ECO:0000313" key="3">
    <source>
        <dbReference type="Proteomes" id="UP000310158"/>
    </source>
</evidence>
<dbReference type="PROSITE" id="PS51190">
    <property type="entry name" value="FATC"/>
    <property type="match status" value="1"/>
</dbReference>
<dbReference type="GO" id="GO:0031932">
    <property type="term" value="C:TORC2 complex"/>
    <property type="evidence" value="ECO:0007669"/>
    <property type="project" value="TreeGrafter"/>
</dbReference>
<feature type="domain" description="FATC" evidence="1">
    <location>
        <begin position="62"/>
        <end position="94"/>
    </location>
</feature>
<sequence length="94" mass="10549">ADAEQAAELARVTAYPQGPTRKLKADENDILNEAQEIRNERALAVYNRVQNKLTGRDFNPDVVLNVPAQVDKLILQATSLENLCQCFSGWCAFW</sequence>
<comment type="caution">
    <text evidence="2">The sequence shown here is derived from an EMBL/GenBank/DDBJ whole genome shotgun (WGS) entry which is preliminary data.</text>
</comment>
<evidence type="ECO:0000313" key="2">
    <source>
        <dbReference type="EMBL" id="THH05812.1"/>
    </source>
</evidence>